<dbReference type="EMBL" id="HAEJ01006233">
    <property type="protein sequence ID" value="SBS46690.1"/>
    <property type="molecule type" value="Transcribed_RNA"/>
</dbReference>
<accession>A0A1A8UF11</accession>
<reference evidence="2" key="2">
    <citation type="submission" date="2016-06" db="EMBL/GenBank/DDBJ databases">
        <title>The genome of a short-lived fish provides insights into sex chromosome evolution and the genetic control of aging.</title>
        <authorList>
            <person name="Reichwald K."/>
            <person name="Felder M."/>
            <person name="Petzold A."/>
            <person name="Koch P."/>
            <person name="Groth M."/>
            <person name="Platzer M."/>
        </authorList>
    </citation>
    <scope>NUCLEOTIDE SEQUENCE</scope>
    <source>
        <tissue evidence="2">Brain</tissue>
    </source>
</reference>
<feature type="region of interest" description="Disordered" evidence="1">
    <location>
        <begin position="111"/>
        <end position="130"/>
    </location>
</feature>
<evidence type="ECO:0000313" key="2">
    <source>
        <dbReference type="EMBL" id="SBS46690.1"/>
    </source>
</evidence>
<protein>
    <submittedName>
        <fullName evidence="2">Uncharacterized protein</fullName>
    </submittedName>
</protein>
<proteinExistence type="predicted"/>
<gene>
    <name evidence="2" type="primary">Nfu_g_1_004292</name>
</gene>
<dbReference type="AlphaFoldDB" id="A0A1A8UF11"/>
<reference evidence="2" key="1">
    <citation type="submission" date="2016-05" db="EMBL/GenBank/DDBJ databases">
        <authorList>
            <person name="Lavstsen T."/>
            <person name="Jespersen J.S."/>
        </authorList>
    </citation>
    <scope>NUCLEOTIDE SEQUENCE</scope>
    <source>
        <tissue evidence="2">Brain</tissue>
    </source>
</reference>
<organism evidence="2">
    <name type="scientific">Nothobranchius furzeri</name>
    <name type="common">Turquoise killifish</name>
    <dbReference type="NCBI Taxonomy" id="105023"/>
    <lineage>
        <taxon>Eukaryota</taxon>
        <taxon>Metazoa</taxon>
        <taxon>Chordata</taxon>
        <taxon>Craniata</taxon>
        <taxon>Vertebrata</taxon>
        <taxon>Euteleostomi</taxon>
        <taxon>Actinopterygii</taxon>
        <taxon>Neopterygii</taxon>
        <taxon>Teleostei</taxon>
        <taxon>Neoteleostei</taxon>
        <taxon>Acanthomorphata</taxon>
        <taxon>Ovalentaria</taxon>
        <taxon>Atherinomorphae</taxon>
        <taxon>Cyprinodontiformes</taxon>
        <taxon>Nothobranchiidae</taxon>
        <taxon>Nothobranchius</taxon>
    </lineage>
</organism>
<feature type="non-terminal residue" evidence="2">
    <location>
        <position position="1"/>
    </location>
</feature>
<sequence>RRAAYHSHGVPSLCRAGPALIYVAVPSHTHNLKRICSPIFTGVVRAALWKHRKPFLWASLPLLLRHSLLSQEHGHFGPYQNQRRLFRMEYFHRAEVRVHALTPRRHMATFCSRGPAGSQHRSQEASASQG</sequence>
<name>A0A1A8UF11_NOTFU</name>
<evidence type="ECO:0000256" key="1">
    <source>
        <dbReference type="SAM" id="MobiDB-lite"/>
    </source>
</evidence>